<dbReference type="InterPro" id="IPR042169">
    <property type="entry name" value="NKG2D"/>
</dbReference>
<evidence type="ECO:0000256" key="10">
    <source>
        <dbReference type="ARBA" id="ARBA00022989"/>
    </source>
</evidence>
<sequence length="238" mass="27446">MSYKWMMGLTRDRRCHFNFETRDQQDSKYTTTYQNSFSKGRKRNPTSMRSKSTASQPLFLCRFIGVAMGIRFFVTLAILGTILIHCSNPKAPLNTNRFYCGPCPENWICYKNICYFFSNEMKTWNQSRASCLSHNSSLLRIYNKKDQDFLAMIKSYYWMGLIQSTSGKSWMWEDGSPLSPHQLSLVTMEKATCAVYGSSFTGYTENCSIPNTYICMQKHNSSFSSTLPLSTWGTYCST</sequence>
<keyword evidence="5 20" id="KW-0812">Transmembrane</keyword>
<name>A0A5F8HKU4_MONDO</name>
<dbReference type="GO" id="GO:0045087">
    <property type="term" value="P:innate immune response"/>
    <property type="evidence" value="ECO:0007669"/>
    <property type="project" value="UniProtKB-KW"/>
</dbReference>
<feature type="transmembrane region" description="Helical" evidence="20">
    <location>
        <begin position="59"/>
        <end position="84"/>
    </location>
</feature>
<keyword evidence="14" id="KW-0675">Receptor</keyword>
<evidence type="ECO:0000313" key="22">
    <source>
        <dbReference type="Ensembl" id="ENSMODP00000059738.1"/>
    </source>
</evidence>
<keyword evidence="4" id="KW-0399">Innate immunity</keyword>
<reference evidence="22" key="3">
    <citation type="submission" date="2025-09" db="UniProtKB">
        <authorList>
            <consortium name="Ensembl"/>
        </authorList>
    </citation>
    <scope>IDENTIFICATION</scope>
</reference>
<dbReference type="GeneTree" id="ENSGT00940000154558"/>
<dbReference type="SUPFAM" id="SSF56436">
    <property type="entry name" value="C-type lectin-like"/>
    <property type="match status" value="1"/>
</dbReference>
<evidence type="ECO:0000256" key="9">
    <source>
        <dbReference type="ARBA" id="ARBA00022968"/>
    </source>
</evidence>
<dbReference type="PANTHER" id="PTHR47494">
    <property type="entry name" value="NKG2-D TYPE II INTEGRAL MEMBRANE PROTEIN"/>
    <property type="match status" value="1"/>
</dbReference>
<evidence type="ECO:0000256" key="4">
    <source>
        <dbReference type="ARBA" id="ARBA00022588"/>
    </source>
</evidence>
<keyword evidence="10 20" id="KW-1133">Transmembrane helix</keyword>
<dbReference type="Gene3D" id="3.10.100.10">
    <property type="entry name" value="Mannose-Binding Protein A, subunit A"/>
    <property type="match status" value="1"/>
</dbReference>
<dbReference type="InterPro" id="IPR001304">
    <property type="entry name" value="C-type_lectin-like"/>
</dbReference>
<feature type="region of interest" description="Disordered" evidence="19">
    <location>
        <begin position="31"/>
        <end position="51"/>
    </location>
</feature>
<evidence type="ECO:0000256" key="1">
    <source>
        <dbReference type="ARBA" id="ARBA00004401"/>
    </source>
</evidence>
<evidence type="ECO:0000256" key="3">
    <source>
        <dbReference type="ARBA" id="ARBA00022475"/>
    </source>
</evidence>
<feature type="domain" description="C-type lectin" evidence="21">
    <location>
        <begin position="110"/>
        <end position="216"/>
    </location>
</feature>
<keyword evidence="13" id="KW-1015">Disulfide bond</keyword>
<evidence type="ECO:0000256" key="17">
    <source>
        <dbReference type="ARBA" id="ARBA00030488"/>
    </source>
</evidence>
<evidence type="ECO:0000256" key="14">
    <source>
        <dbReference type="ARBA" id="ARBA00023170"/>
    </source>
</evidence>
<dbReference type="GO" id="GO:0030154">
    <property type="term" value="P:cell differentiation"/>
    <property type="evidence" value="ECO:0007669"/>
    <property type="project" value="UniProtKB-KW"/>
</dbReference>
<protein>
    <recommendedName>
        <fullName evidence="2">NKG2-D type II integral membrane protein</fullName>
    </recommendedName>
    <alternativeName>
        <fullName evidence="18">Killer cell lectin-like receptor subfamily K member 1</fullName>
    </alternativeName>
    <alternativeName>
        <fullName evidence="16">NK cell receptor D</fullName>
    </alternativeName>
    <alternativeName>
        <fullName evidence="17">NKG2-D-activating NK receptor</fullName>
    </alternativeName>
</protein>
<keyword evidence="11" id="KW-1064">Adaptive immunity</keyword>
<dbReference type="InterPro" id="IPR016186">
    <property type="entry name" value="C-type_lectin-like/link_sf"/>
</dbReference>
<dbReference type="KEGG" id="mdo:103105050"/>
<comment type="subcellular location">
    <subcellularLocation>
        <location evidence="1">Cell membrane</location>
        <topology evidence="1">Single-pass type II membrane protein</topology>
    </subcellularLocation>
</comment>
<evidence type="ECO:0000256" key="7">
    <source>
        <dbReference type="ARBA" id="ARBA00022782"/>
    </source>
</evidence>
<organism evidence="22 23">
    <name type="scientific">Monodelphis domestica</name>
    <name type="common">Gray short-tailed opossum</name>
    <dbReference type="NCBI Taxonomy" id="13616"/>
    <lineage>
        <taxon>Eukaryota</taxon>
        <taxon>Metazoa</taxon>
        <taxon>Chordata</taxon>
        <taxon>Craniata</taxon>
        <taxon>Vertebrata</taxon>
        <taxon>Euteleostomi</taxon>
        <taxon>Mammalia</taxon>
        <taxon>Metatheria</taxon>
        <taxon>Didelphimorphia</taxon>
        <taxon>Didelphidae</taxon>
        <taxon>Monodelphis</taxon>
    </lineage>
</organism>
<dbReference type="Ensembl" id="ENSMODT00000050395.2">
    <property type="protein sequence ID" value="ENSMODP00000059738.1"/>
    <property type="gene ID" value="ENSMODG00000031298.2"/>
</dbReference>
<proteinExistence type="predicted"/>
<dbReference type="Pfam" id="PF00059">
    <property type="entry name" value="Lectin_C"/>
    <property type="match status" value="1"/>
</dbReference>
<dbReference type="GO" id="GO:0002250">
    <property type="term" value="P:adaptive immune response"/>
    <property type="evidence" value="ECO:0007669"/>
    <property type="project" value="UniProtKB-KW"/>
</dbReference>
<dbReference type="OMA" id="YICMQKH"/>
<evidence type="ECO:0000256" key="5">
    <source>
        <dbReference type="ARBA" id="ARBA00022692"/>
    </source>
</evidence>
<evidence type="ECO:0000256" key="15">
    <source>
        <dbReference type="ARBA" id="ARBA00023180"/>
    </source>
</evidence>
<dbReference type="PANTHER" id="PTHR47494:SF1">
    <property type="entry name" value="NKG2-D TYPE II INTEGRAL MEMBRANE PROTEIN"/>
    <property type="match status" value="1"/>
</dbReference>
<dbReference type="GO" id="GO:0030246">
    <property type="term" value="F:carbohydrate binding"/>
    <property type="evidence" value="ECO:0007669"/>
    <property type="project" value="UniProtKB-KW"/>
</dbReference>
<keyword evidence="8" id="KW-0391">Immunity</keyword>
<evidence type="ECO:0000256" key="8">
    <source>
        <dbReference type="ARBA" id="ARBA00022859"/>
    </source>
</evidence>
<dbReference type="InterPro" id="IPR033992">
    <property type="entry name" value="NKR-like_CTLD"/>
</dbReference>
<dbReference type="CDD" id="cd03593">
    <property type="entry name" value="CLECT_NK_receptors_like"/>
    <property type="match status" value="1"/>
</dbReference>
<evidence type="ECO:0000256" key="20">
    <source>
        <dbReference type="SAM" id="Phobius"/>
    </source>
</evidence>
<evidence type="ECO:0000256" key="16">
    <source>
        <dbReference type="ARBA" id="ARBA00029623"/>
    </source>
</evidence>
<accession>A0A5F8HKU4</accession>
<evidence type="ECO:0000313" key="23">
    <source>
        <dbReference type="Proteomes" id="UP000002280"/>
    </source>
</evidence>
<evidence type="ECO:0000256" key="11">
    <source>
        <dbReference type="ARBA" id="ARBA00023130"/>
    </source>
</evidence>
<dbReference type="GO" id="GO:0005886">
    <property type="term" value="C:plasma membrane"/>
    <property type="evidence" value="ECO:0007669"/>
    <property type="project" value="UniProtKB-SubCell"/>
</dbReference>
<evidence type="ECO:0000256" key="19">
    <source>
        <dbReference type="SAM" id="MobiDB-lite"/>
    </source>
</evidence>
<keyword evidence="9" id="KW-0735">Signal-anchor</keyword>
<evidence type="ECO:0000256" key="6">
    <source>
        <dbReference type="ARBA" id="ARBA00022734"/>
    </source>
</evidence>
<evidence type="ECO:0000256" key="2">
    <source>
        <dbReference type="ARBA" id="ARBA00022268"/>
    </source>
</evidence>
<dbReference type="InterPro" id="IPR016187">
    <property type="entry name" value="CTDL_fold"/>
</dbReference>
<evidence type="ECO:0000256" key="12">
    <source>
        <dbReference type="ARBA" id="ARBA00023136"/>
    </source>
</evidence>
<keyword evidence="15" id="KW-0325">Glycoprotein</keyword>
<dbReference type="Bgee" id="ENSMODG00000031298">
    <property type="expression patterns" value="Expressed in musculoskeletal system and 3 other cell types or tissues"/>
</dbReference>
<reference evidence="22 23" key="1">
    <citation type="journal article" date="2007" name="Nature">
        <title>Genome of the marsupial Monodelphis domestica reveals innovation in non-coding sequences.</title>
        <authorList>
            <person name="Mikkelsen T.S."/>
            <person name="Wakefield M.J."/>
            <person name="Aken B."/>
            <person name="Amemiya C.T."/>
            <person name="Chang J.L."/>
            <person name="Duke S."/>
            <person name="Garber M."/>
            <person name="Gentles A.J."/>
            <person name="Goodstadt L."/>
            <person name="Heger A."/>
            <person name="Jurka J."/>
            <person name="Kamal M."/>
            <person name="Mauceli E."/>
            <person name="Searle S.M."/>
            <person name="Sharpe T."/>
            <person name="Baker M.L."/>
            <person name="Batzer M.A."/>
            <person name="Benos P.V."/>
            <person name="Belov K."/>
            <person name="Clamp M."/>
            <person name="Cook A."/>
            <person name="Cuff J."/>
            <person name="Das R."/>
            <person name="Davidow L."/>
            <person name="Deakin J.E."/>
            <person name="Fazzari M.J."/>
            <person name="Glass J.L."/>
            <person name="Grabherr M."/>
            <person name="Greally J.M."/>
            <person name="Gu W."/>
            <person name="Hore T.A."/>
            <person name="Huttley G.A."/>
            <person name="Kleber M."/>
            <person name="Jirtle R.L."/>
            <person name="Koina E."/>
            <person name="Lee J.T."/>
            <person name="Mahony S."/>
            <person name="Marra M.A."/>
            <person name="Miller R.D."/>
            <person name="Nicholls R.D."/>
            <person name="Oda M."/>
            <person name="Papenfuss A.T."/>
            <person name="Parra Z.E."/>
            <person name="Pollock D.D."/>
            <person name="Ray D.A."/>
            <person name="Schein J.E."/>
            <person name="Speed T.P."/>
            <person name="Thompson K."/>
            <person name="VandeBerg J.L."/>
            <person name="Wade C.M."/>
            <person name="Walker J.A."/>
            <person name="Waters P.D."/>
            <person name="Webber C."/>
            <person name="Weidman J.R."/>
            <person name="Xie X."/>
            <person name="Zody M.C."/>
            <person name="Baldwin J."/>
            <person name="Abdouelleil A."/>
            <person name="Abdulkadir J."/>
            <person name="Abebe A."/>
            <person name="Abera B."/>
            <person name="Abreu J."/>
            <person name="Acer S.C."/>
            <person name="Aftuck L."/>
            <person name="Alexander A."/>
            <person name="An P."/>
            <person name="Anderson E."/>
            <person name="Anderson S."/>
            <person name="Arachi H."/>
            <person name="Azer M."/>
            <person name="Bachantsang P."/>
            <person name="Barry A."/>
            <person name="Bayul T."/>
            <person name="Berlin A."/>
            <person name="Bessette D."/>
            <person name="Bloom T."/>
            <person name="Bloom T."/>
            <person name="Boguslavskiy L."/>
            <person name="Bonnet C."/>
            <person name="Boukhgalter B."/>
            <person name="Bourzgui I."/>
            <person name="Brown A."/>
            <person name="Cahill P."/>
            <person name="Channer S."/>
            <person name="Cheshatsang Y."/>
            <person name="Chuda L."/>
            <person name="Citroen M."/>
            <person name="Collymore A."/>
            <person name="Cooke P."/>
            <person name="Costello M."/>
            <person name="D'Aco K."/>
            <person name="Daza R."/>
            <person name="De Haan G."/>
            <person name="DeGray S."/>
            <person name="DeMaso C."/>
            <person name="Dhargay N."/>
            <person name="Dooley K."/>
            <person name="Dooley E."/>
            <person name="Doricent M."/>
            <person name="Dorje P."/>
            <person name="Dorjee K."/>
            <person name="Dupes A."/>
            <person name="Elong R."/>
            <person name="Falk J."/>
            <person name="Farina A."/>
            <person name="Faro S."/>
            <person name="Ferguson D."/>
            <person name="Fisher S."/>
            <person name="Foley C.D."/>
            <person name="Franke A."/>
            <person name="Friedrich D."/>
            <person name="Gadbois L."/>
            <person name="Gearin G."/>
            <person name="Gearin C.R."/>
            <person name="Giannoukos G."/>
            <person name="Goode T."/>
            <person name="Graham J."/>
            <person name="Grandbois E."/>
            <person name="Grewal S."/>
            <person name="Gyaltsen K."/>
            <person name="Hafez N."/>
            <person name="Hagos B."/>
            <person name="Hall J."/>
            <person name="Henson C."/>
            <person name="Hollinger A."/>
            <person name="Honan T."/>
            <person name="Huard M.D."/>
            <person name="Hughes L."/>
            <person name="Hurhula B."/>
            <person name="Husby M.E."/>
            <person name="Kamat A."/>
            <person name="Kanga B."/>
            <person name="Kashin S."/>
            <person name="Khazanovich D."/>
            <person name="Kisner P."/>
            <person name="Lance K."/>
            <person name="Lara M."/>
            <person name="Lee W."/>
            <person name="Lennon N."/>
            <person name="Letendre F."/>
            <person name="LeVine R."/>
            <person name="Lipovsky A."/>
            <person name="Liu X."/>
            <person name="Liu J."/>
            <person name="Liu S."/>
            <person name="Lokyitsang T."/>
            <person name="Lokyitsang Y."/>
            <person name="Lubonja R."/>
            <person name="Lui A."/>
            <person name="MacDonald P."/>
            <person name="Magnisalis V."/>
            <person name="Maru K."/>
            <person name="Matthews C."/>
            <person name="McCusker W."/>
            <person name="McDonough S."/>
            <person name="Mehta T."/>
            <person name="Meldrim J."/>
            <person name="Meneus L."/>
            <person name="Mihai O."/>
            <person name="Mihalev A."/>
            <person name="Mihova T."/>
            <person name="Mittelman R."/>
            <person name="Mlenga V."/>
            <person name="Montmayeur A."/>
            <person name="Mulrain L."/>
            <person name="Navidi A."/>
            <person name="Naylor J."/>
            <person name="Negash T."/>
            <person name="Nguyen T."/>
            <person name="Nguyen N."/>
            <person name="Nicol R."/>
            <person name="Norbu C."/>
            <person name="Norbu N."/>
            <person name="Novod N."/>
            <person name="O'Neill B."/>
            <person name="Osman S."/>
            <person name="Markiewicz E."/>
            <person name="Oyono O.L."/>
            <person name="Patti C."/>
            <person name="Phunkhang P."/>
            <person name="Pierre F."/>
            <person name="Priest M."/>
            <person name="Raghuraman S."/>
            <person name="Rege F."/>
            <person name="Reyes R."/>
            <person name="Rise C."/>
            <person name="Rogov P."/>
            <person name="Ross K."/>
            <person name="Ryan E."/>
            <person name="Settipalli S."/>
            <person name="Shea T."/>
            <person name="Sherpa N."/>
            <person name="Shi L."/>
            <person name="Shih D."/>
            <person name="Sparrow T."/>
            <person name="Spaulding J."/>
            <person name="Stalker J."/>
            <person name="Stange-Thomann N."/>
            <person name="Stavropoulos S."/>
            <person name="Stone C."/>
            <person name="Strader C."/>
            <person name="Tesfaye S."/>
            <person name="Thomson T."/>
            <person name="Thoulutsang Y."/>
            <person name="Thoulutsang D."/>
            <person name="Topham K."/>
            <person name="Topping I."/>
            <person name="Tsamla T."/>
            <person name="Vassiliev H."/>
            <person name="Vo A."/>
            <person name="Wangchuk T."/>
            <person name="Wangdi T."/>
            <person name="Weiand M."/>
            <person name="Wilkinson J."/>
            <person name="Wilson A."/>
            <person name="Yadav S."/>
            <person name="Young G."/>
            <person name="Yu Q."/>
            <person name="Zembek L."/>
            <person name="Zhong D."/>
            <person name="Zimmer A."/>
            <person name="Zwirko Z."/>
            <person name="Jaffe D.B."/>
            <person name="Alvarez P."/>
            <person name="Brockman W."/>
            <person name="Butler J."/>
            <person name="Chin C."/>
            <person name="Gnerre S."/>
            <person name="MacCallum I."/>
            <person name="Graves J.A."/>
            <person name="Ponting C.P."/>
            <person name="Breen M."/>
            <person name="Samollow P.B."/>
            <person name="Lander E.S."/>
            <person name="Lindblad-Toh K."/>
        </authorList>
    </citation>
    <scope>NUCLEOTIDE SEQUENCE [LARGE SCALE GENOMIC DNA]</scope>
</reference>
<dbReference type="GO" id="GO:0045954">
    <property type="term" value="P:positive regulation of natural killer cell mediated cytotoxicity"/>
    <property type="evidence" value="ECO:0007669"/>
    <property type="project" value="InterPro"/>
</dbReference>
<dbReference type="InParanoid" id="A0A5F8HKU4"/>
<reference evidence="22" key="2">
    <citation type="submission" date="2025-08" db="UniProtKB">
        <authorList>
            <consortium name="Ensembl"/>
        </authorList>
    </citation>
    <scope>IDENTIFICATION</scope>
</reference>
<evidence type="ECO:0000256" key="13">
    <source>
        <dbReference type="ARBA" id="ARBA00023157"/>
    </source>
</evidence>
<dbReference type="STRING" id="13616.ENSMODP00000059738"/>
<dbReference type="FunCoup" id="A0A5F8HKU4">
    <property type="interactions" value="61"/>
</dbReference>
<dbReference type="AlphaFoldDB" id="A0A5F8HKU4"/>
<dbReference type="PROSITE" id="PS50041">
    <property type="entry name" value="C_TYPE_LECTIN_2"/>
    <property type="match status" value="1"/>
</dbReference>
<dbReference type="SMART" id="SM00034">
    <property type="entry name" value="CLECT"/>
    <property type="match status" value="1"/>
</dbReference>
<keyword evidence="12 20" id="KW-0472">Membrane</keyword>
<dbReference type="Proteomes" id="UP000002280">
    <property type="component" value="Chromosome 8"/>
</dbReference>
<evidence type="ECO:0000259" key="21">
    <source>
        <dbReference type="PROSITE" id="PS50041"/>
    </source>
</evidence>
<keyword evidence="6" id="KW-0430">Lectin</keyword>
<evidence type="ECO:0000256" key="18">
    <source>
        <dbReference type="ARBA" id="ARBA00032264"/>
    </source>
</evidence>
<keyword evidence="3" id="KW-1003">Cell membrane</keyword>
<keyword evidence="7" id="KW-0221">Differentiation</keyword>
<keyword evidence="23" id="KW-1185">Reference proteome</keyword>